<evidence type="ECO:0000313" key="7">
    <source>
        <dbReference type="Proteomes" id="UP000663864"/>
    </source>
</evidence>
<dbReference type="SUPFAM" id="SSF50998">
    <property type="entry name" value="Quinoprotein alcohol dehydrogenase-like"/>
    <property type="match status" value="1"/>
</dbReference>
<feature type="region of interest" description="Disordered" evidence="4">
    <location>
        <begin position="849"/>
        <end position="874"/>
    </location>
</feature>
<dbReference type="PROSITE" id="PS50082">
    <property type="entry name" value="WD_REPEATS_2"/>
    <property type="match status" value="2"/>
</dbReference>
<dbReference type="GO" id="GO:0003730">
    <property type="term" value="F:mRNA 3'-UTR binding"/>
    <property type="evidence" value="ECO:0007669"/>
    <property type="project" value="TreeGrafter"/>
</dbReference>
<dbReference type="InterPro" id="IPR001680">
    <property type="entry name" value="WD40_rpt"/>
</dbReference>
<protein>
    <recommendedName>
        <fullName evidence="5">C2 domain-containing protein</fullName>
    </recommendedName>
</protein>
<dbReference type="GO" id="GO:0032797">
    <property type="term" value="C:SMN complex"/>
    <property type="evidence" value="ECO:0007669"/>
    <property type="project" value="TreeGrafter"/>
</dbReference>
<keyword evidence="2" id="KW-0677">Repeat</keyword>
<evidence type="ECO:0000256" key="4">
    <source>
        <dbReference type="SAM" id="MobiDB-lite"/>
    </source>
</evidence>
<dbReference type="InterPro" id="IPR000008">
    <property type="entry name" value="C2_dom"/>
</dbReference>
<dbReference type="InterPro" id="IPR015943">
    <property type="entry name" value="WD40/YVTN_repeat-like_dom_sf"/>
</dbReference>
<sequence>MASHSIPSGSKTTHLKKTILSSGNLHDKYDVLIKFYSAQNLPKKCIAGHIDPYFVADIDHQISFTSTILSNTLNPIWNDEEWIVRNIPSTAKLTVKIYDKEDGKLADNYIGRVVITDLINYDPSLKGYKIIGPFNQYNGRFHLSIQSKKVSKETKQLCEYTYDGPCRYSRHDCIAVGRLTMINTDCLYPTWKIQMKRISHFFPPNDRQYWSRQYQSARTIFGDYPLSIVLQAGIKLAHRTLFRKTLTHNDTGQLKSADDLWKFLLFDKATKKIRPCVYTYIIDDNTWRFSETGNQFFTDFASKHALLANCSEYILYGGQFHPRPKYGWNRLNDEWELVFDNVSGTYAPSGDLLVNLKALFLFNFPGLNIVTYNYKDPKLKQSLEDLRLAAENWSSIKVCDYTNGKILGQLMLVKQSKNTNMNDPRCKTYYPLAWMDENTLLTGNIDGHLIKIDIRHSSHMEKSQLNITPPVSAGKPVFSVVIKDEKTLFTYSFNRKLCICDLSSSILIKSLVSIPGSVNAIQACPLQTSCIALAVDTGNIGILDLSSYGSPSLSFLWQSIPADVCRLAWHPIREGRIAYSTRLGHIALYDTLTGRSRVVYDWRYTQPGSPTALFWGPLIPSFTEDETLAILYSIGDGKFHRWDSPDKGCLPTDLTSLVNESNNSSILTVAFSDDHKFLSVICSDSSLLIRSCLSLASVHHHFVNCLPTIVHYHPRYLLSSVDISSKQYWLAVNDKQNIRLINTLELNSCIINDLIGHTGDIECLAWSTSLDFLLASGSQDKTIRLWNVETYSPLKVYIEHSDIILSLIFSSCDSNLILSGSRDQSLHIWNIEQHTQLPDQPIITNIIENDEETNSNSEYKKRYSKPRPNRAEREKRRAAKMITNEMNDDQDDGLISSTNNIMNDLNSFAYRLLWPSETDRQAISDLSLLPDKASLFDRIKEQTMNSTNDFIYHMLYWSGEHNALLNELCKRNITSSNELFFWMAILNNSNEIQPLVDRTFDLIKENNEQQILEFITMMIKVKRNQELLEYLINHDHVECCLLLAILFGCIDQIRDRLPVSAQAADT</sequence>
<dbReference type="GO" id="GO:0000387">
    <property type="term" value="P:spliceosomal snRNP assembly"/>
    <property type="evidence" value="ECO:0007669"/>
    <property type="project" value="TreeGrafter"/>
</dbReference>
<dbReference type="Gene3D" id="2.130.10.10">
    <property type="entry name" value="YVTN repeat-like/Quinoprotein amine dehydrogenase"/>
    <property type="match status" value="2"/>
</dbReference>
<dbReference type="AlphaFoldDB" id="A0A813ZZ34"/>
<dbReference type="CDD" id="cd00030">
    <property type="entry name" value="C2"/>
    <property type="match status" value="1"/>
</dbReference>
<dbReference type="PROSITE" id="PS50294">
    <property type="entry name" value="WD_REPEATS_REGION"/>
    <property type="match status" value="2"/>
</dbReference>
<comment type="caution">
    <text evidence="6">The sequence shown here is derived from an EMBL/GenBank/DDBJ whole genome shotgun (WGS) entry which is preliminary data.</text>
</comment>
<evidence type="ECO:0000256" key="1">
    <source>
        <dbReference type="ARBA" id="ARBA00022574"/>
    </source>
</evidence>
<dbReference type="SMART" id="SM00320">
    <property type="entry name" value="WD40"/>
    <property type="match status" value="4"/>
</dbReference>
<evidence type="ECO:0000256" key="3">
    <source>
        <dbReference type="PROSITE-ProRule" id="PRU00221"/>
    </source>
</evidence>
<dbReference type="Pfam" id="PF00400">
    <property type="entry name" value="WD40"/>
    <property type="match status" value="2"/>
</dbReference>
<proteinExistence type="predicted"/>
<feature type="repeat" description="WD" evidence="3">
    <location>
        <begin position="797"/>
        <end position="839"/>
    </location>
</feature>
<dbReference type="Pfam" id="PF00168">
    <property type="entry name" value="C2"/>
    <property type="match status" value="1"/>
</dbReference>
<dbReference type="GO" id="GO:0005634">
    <property type="term" value="C:nucleus"/>
    <property type="evidence" value="ECO:0007669"/>
    <property type="project" value="TreeGrafter"/>
</dbReference>
<dbReference type="Proteomes" id="UP000663864">
    <property type="component" value="Unassembled WGS sequence"/>
</dbReference>
<dbReference type="InterPro" id="IPR011047">
    <property type="entry name" value="Quinoprotein_ADH-like_sf"/>
</dbReference>
<evidence type="ECO:0000259" key="5">
    <source>
        <dbReference type="PROSITE" id="PS50004"/>
    </source>
</evidence>
<dbReference type="PANTHER" id="PTHR46362">
    <property type="entry name" value="GEM-ASSOCIATED PROTEIN 5"/>
    <property type="match status" value="1"/>
</dbReference>
<dbReference type="SMART" id="SM00239">
    <property type="entry name" value="C2"/>
    <property type="match status" value="1"/>
</dbReference>
<dbReference type="PROSITE" id="PS50004">
    <property type="entry name" value="C2"/>
    <property type="match status" value="1"/>
</dbReference>
<dbReference type="InterPro" id="IPR052640">
    <property type="entry name" value="Gemin-5"/>
</dbReference>
<keyword evidence="1 3" id="KW-0853">WD repeat</keyword>
<dbReference type="PROSITE" id="PS00678">
    <property type="entry name" value="WD_REPEATS_1"/>
    <property type="match status" value="2"/>
</dbReference>
<dbReference type="SUPFAM" id="SSF49562">
    <property type="entry name" value="C2 domain (Calcium/lipid-binding domain, CaLB)"/>
    <property type="match status" value="1"/>
</dbReference>
<reference evidence="6" key="1">
    <citation type="submission" date="2021-02" db="EMBL/GenBank/DDBJ databases">
        <authorList>
            <person name="Nowell W R."/>
        </authorList>
    </citation>
    <scope>NUCLEOTIDE SEQUENCE</scope>
</reference>
<dbReference type="Gene3D" id="2.60.40.150">
    <property type="entry name" value="C2 domain"/>
    <property type="match status" value="1"/>
</dbReference>
<accession>A0A813ZZ34</accession>
<dbReference type="InterPro" id="IPR035892">
    <property type="entry name" value="C2_domain_sf"/>
</dbReference>
<dbReference type="EMBL" id="CAJNOT010000235">
    <property type="protein sequence ID" value="CAF0906590.1"/>
    <property type="molecule type" value="Genomic_DNA"/>
</dbReference>
<gene>
    <name evidence="6" type="ORF">ZHD862_LOCUS7666</name>
</gene>
<dbReference type="PANTHER" id="PTHR46362:SF1">
    <property type="entry name" value="GEM-ASSOCIATED PROTEIN 5"/>
    <property type="match status" value="1"/>
</dbReference>
<feature type="repeat" description="WD" evidence="3">
    <location>
        <begin position="754"/>
        <end position="796"/>
    </location>
</feature>
<organism evidence="6 7">
    <name type="scientific">Rotaria sordida</name>
    <dbReference type="NCBI Taxonomy" id="392033"/>
    <lineage>
        <taxon>Eukaryota</taxon>
        <taxon>Metazoa</taxon>
        <taxon>Spiralia</taxon>
        <taxon>Gnathifera</taxon>
        <taxon>Rotifera</taxon>
        <taxon>Eurotatoria</taxon>
        <taxon>Bdelloidea</taxon>
        <taxon>Philodinida</taxon>
        <taxon>Philodinidae</taxon>
        <taxon>Rotaria</taxon>
    </lineage>
</organism>
<feature type="domain" description="C2" evidence="5">
    <location>
        <begin position="11"/>
        <end position="132"/>
    </location>
</feature>
<evidence type="ECO:0000256" key="2">
    <source>
        <dbReference type="ARBA" id="ARBA00022737"/>
    </source>
</evidence>
<dbReference type="InterPro" id="IPR019775">
    <property type="entry name" value="WD40_repeat_CS"/>
</dbReference>
<evidence type="ECO:0000313" key="6">
    <source>
        <dbReference type="EMBL" id="CAF0906590.1"/>
    </source>
</evidence>
<name>A0A813ZZ34_9BILA</name>